<keyword evidence="5" id="KW-0539">Nucleus</keyword>
<dbReference type="GO" id="GO:0005667">
    <property type="term" value="C:transcription regulator complex"/>
    <property type="evidence" value="ECO:0007669"/>
    <property type="project" value="TreeGrafter"/>
</dbReference>
<dbReference type="PROSITE" id="PS50231">
    <property type="entry name" value="RICIN_B_LECTIN"/>
    <property type="match status" value="1"/>
</dbReference>
<dbReference type="EMBL" id="LSSM01001562">
    <property type="protein sequence ID" value="OMJ25885.1"/>
    <property type="molecule type" value="Genomic_DNA"/>
</dbReference>
<comment type="caution">
    <text evidence="6">The sequence shown here is derived from an EMBL/GenBank/DDBJ whole genome shotgun (WGS) entry which is preliminary data.</text>
</comment>
<dbReference type="GO" id="GO:0016592">
    <property type="term" value="C:mediator complex"/>
    <property type="evidence" value="ECO:0007669"/>
    <property type="project" value="TreeGrafter"/>
</dbReference>
<dbReference type="GO" id="GO:0010628">
    <property type="term" value="P:positive regulation of gene expression"/>
    <property type="evidence" value="ECO:0007669"/>
    <property type="project" value="TreeGrafter"/>
</dbReference>
<keyword evidence="4" id="KW-0804">Transcription</keyword>
<name>A0A1R1YGE8_9FUNG</name>
<evidence type="ECO:0000256" key="5">
    <source>
        <dbReference type="ARBA" id="ARBA00023242"/>
    </source>
</evidence>
<dbReference type="Proteomes" id="UP000187429">
    <property type="component" value="Unassembled WGS sequence"/>
</dbReference>
<accession>A0A1R1YGE8</accession>
<sequence>MNLNEYFSFLSDSSYEAIYLIKDVISGINSISDSSSILDASFDSLEKIYKQLFLQILGLKDPNIIDSLPLFGINTNYAENLQINKNDKLISEEFGCLFSEIKYLFNTERPRSWLLASNLIKEIISWAFELIYNYPLIEEIPNIDSFSAKCNNNDSDQRFSFNISLNKSGPINFFPTNNNEVLPASDISNNTNQVSDTFNLNSCKSKIFRSYSIQNKPRQDSRKWSSYFGSPNGLKPFLSEESCRRIIRYVWYQLVSTAQKEHLHIRTKSLRKSIDFTPWRPGFESFVSLIDIFMGIYEGRSYPSFVSHFNLIQDLDPGAVIAESGSLPSEMQFIVDMCVARKRKLARVAFPPDTMWPMVSHASRKHTEKHIYDQIGYACLRDTLSRTELERGPSAEKYIADLLYQRAAIDDVYTCIRNHRMMKKKTIKELQRHIYVPLDVKNELLDTQNNLLNAGNVNSSFSNVYELEMIEDSKLLLDVLVQKIEYTIRHIQKCSNFKNVNISADSSTDHIAVPQSLRFWERVNEIADQIFFFVQTNAISYTDLHNRLYGLVVSESSEVSVVPKLEKDNTLIWLLLQLFHVEKVAVETISADFSNHENFLADFLDMYNDSQIQSLDSFYLRDLSLQSVLSHQQQNIRDRVGIKFRHPKINSIMKYTQAFYKLQTNFGNDFKRNIIEGSYTLFKNQPIQEIIKIASISQARQYIVPNAIYGYLVPFNYTDLPLQNPDTRYLHGGLVNYKILDYINVGSKNRLLQIIYKMMLAHEQGPQFQFQVNPDKNDLNCVSPYVLDVVYKLLYNAPYTNELMMKEILEKLRRCDKVMAMGNAHFSNVTTRWLYTVYQLMNCRLLRFFKYYAHAAHLIHHLRHSLIFTKHPQLYTTLENFALCLVKLQHEPGFLVALMNPDYHGVPITSYPHKYKFTEEEPKHPYVKPVHFWFNCALLYRNAIMAVSRIILIRGLGDIPGLSVDECLVGLSNRPSNWAPQVLQYMAPQVLDHYLREKRHIHSCPKFEAVNEIMADEKIGPVLRDEVSDQSEIEQVVEIMINRFTISVQRQTLFLCLLWQMEYDRVVENKKTSSKFVSIVRKVLLRFQKSFKTEHSSVLMDYVVLQIKSSCSIDEITGKFILSGAQFETQMKLTFSVLERFIWLFMFIRNEHVLYGLVRGEFDIRDDPIRMRIIHYILFESPGLSTRLEDWKKLDFPGRYWEADDYYLKQVRYLNKNPEYFEYEYYLLLNNEHVDPPTQLALPMYYENEMVRLLPVLEYALDRLIEAEQTDLLIKILDHFGMLFRLDQVPLNTLYNILFVYFGSPTLHNSKLIRSLSLSLLDLSQQQFSPKFENFLLSPKNSDVCTSLGHSDGFLGYFESLESLKVYILGLMDRIGIVLSRSPCGLDLKPGLPEIHYREIPNPVLLVLTECIVETLAWWCISQESEDRIPSPLTGIDTSKEFDSIKNDLAMSINRWKHDLTSRASHCRLVQLWLYMVLEVSILPTVDRRSHSIFKNAKCIPTTYFHVTGIFANSLPIELMTTPYIKYLTNIVFTCKELKVSSSTRPILSLKTLLDDKDNISQDHYMSNWDFDPTSDNSKSFKTSDIFENYVHNLRDGTQNLPNAYSTLLHSILHYGGQRAFSVLSETIKNLANGTAELLDYPDLTKLYTTNNEPIIPNNGTDIISPRTRCSSMNTDVPDFLAYNKIHSDIQLLYICSTIAPVLYRLESIPSIFSEIIESLFMLVLQISNTLPSLKQQENSSTIALEIVVDFFYFSKSKFSMSKFEWKSLESIFIQLPINVKNRFRNLVYG</sequence>
<dbReference type="PANTHER" id="PTHR12691:SF10">
    <property type="entry name" value="MEDIATOR OF RNA POLYMERASE II TRANSCRIPTION SUBUNIT 23"/>
    <property type="match status" value="1"/>
</dbReference>
<proteinExistence type="inferred from homology"/>
<dbReference type="GO" id="GO:0006357">
    <property type="term" value="P:regulation of transcription by RNA polymerase II"/>
    <property type="evidence" value="ECO:0007669"/>
    <property type="project" value="TreeGrafter"/>
</dbReference>
<organism evidence="6 7">
    <name type="scientific">Smittium culicis</name>
    <dbReference type="NCBI Taxonomy" id="133412"/>
    <lineage>
        <taxon>Eukaryota</taxon>
        <taxon>Fungi</taxon>
        <taxon>Fungi incertae sedis</taxon>
        <taxon>Zoopagomycota</taxon>
        <taxon>Kickxellomycotina</taxon>
        <taxon>Harpellomycetes</taxon>
        <taxon>Harpellales</taxon>
        <taxon>Legeriomycetaceae</taxon>
        <taxon>Smittium</taxon>
    </lineage>
</organism>
<evidence type="ECO:0000313" key="6">
    <source>
        <dbReference type="EMBL" id="OMJ25885.1"/>
    </source>
</evidence>
<evidence type="ECO:0000256" key="4">
    <source>
        <dbReference type="ARBA" id="ARBA00023163"/>
    </source>
</evidence>
<dbReference type="OrthoDB" id="9982951at2759"/>
<evidence type="ECO:0000256" key="2">
    <source>
        <dbReference type="ARBA" id="ARBA00010222"/>
    </source>
</evidence>
<evidence type="ECO:0000313" key="7">
    <source>
        <dbReference type="Proteomes" id="UP000187429"/>
    </source>
</evidence>
<dbReference type="InterPro" id="IPR021629">
    <property type="entry name" value="Mediator_Med23"/>
</dbReference>
<dbReference type="PANTHER" id="PTHR12691">
    <property type="entry name" value="MEDIATOR OF RNA POLYMERASE II TRANSCRIPTION SUBUNIT 23"/>
    <property type="match status" value="1"/>
</dbReference>
<protein>
    <submittedName>
        <fullName evidence="6">Mediator of RNA polymerase II transcription subunit 23</fullName>
    </submittedName>
</protein>
<comment type="similarity">
    <text evidence="2">Belongs to the Mediator complex subunit 23 family.</text>
</comment>
<evidence type="ECO:0000256" key="1">
    <source>
        <dbReference type="ARBA" id="ARBA00004123"/>
    </source>
</evidence>
<evidence type="ECO:0000256" key="3">
    <source>
        <dbReference type="ARBA" id="ARBA00023015"/>
    </source>
</evidence>
<keyword evidence="3" id="KW-0805">Transcription regulation</keyword>
<reference evidence="7" key="1">
    <citation type="submission" date="2017-01" db="EMBL/GenBank/DDBJ databases">
        <authorList>
            <person name="Wang Y."/>
            <person name="White M."/>
            <person name="Kvist S."/>
            <person name="Moncalvo J.-M."/>
        </authorList>
    </citation>
    <scope>NUCLEOTIDE SEQUENCE [LARGE SCALE GENOMIC DNA]</scope>
    <source>
        <strain evidence="7">ID-206-W2</strain>
    </source>
</reference>
<comment type="subcellular location">
    <subcellularLocation>
        <location evidence="1">Nucleus</location>
    </subcellularLocation>
</comment>
<gene>
    <name evidence="6" type="ORF">AYI69_g4139</name>
</gene>
<keyword evidence="7" id="KW-1185">Reference proteome</keyword>